<dbReference type="AlphaFoldDB" id="A0A328C7D1"/>
<evidence type="ECO:0000313" key="9">
    <source>
        <dbReference type="EMBL" id="RAL23126.1"/>
    </source>
</evidence>
<dbReference type="Gene3D" id="2.40.50.140">
    <property type="entry name" value="Nucleic acid-binding proteins"/>
    <property type="match status" value="1"/>
</dbReference>
<evidence type="ECO:0000256" key="3">
    <source>
        <dbReference type="ARBA" id="ARBA00022763"/>
    </source>
</evidence>
<dbReference type="PANTHER" id="PTHR33991">
    <property type="entry name" value="DNA REPAIR PROTEIN RECO"/>
    <property type="match status" value="1"/>
</dbReference>
<dbReference type="HAMAP" id="MF_00201">
    <property type="entry name" value="RecO"/>
    <property type="match status" value="1"/>
</dbReference>
<comment type="caution">
    <text evidence="9">The sequence shown here is derived from an EMBL/GenBank/DDBJ whole genome shotgun (WGS) entry which is preliminary data.</text>
</comment>
<comment type="similarity">
    <text evidence="1 7">Belongs to the RecO family.</text>
</comment>
<keyword evidence="10" id="KW-1185">Reference proteome</keyword>
<keyword evidence="4 7" id="KW-0233">DNA recombination</keyword>
<evidence type="ECO:0000256" key="4">
    <source>
        <dbReference type="ARBA" id="ARBA00023172"/>
    </source>
</evidence>
<dbReference type="Pfam" id="PF11967">
    <property type="entry name" value="RecO_N"/>
    <property type="match status" value="1"/>
</dbReference>
<dbReference type="GO" id="GO:0006302">
    <property type="term" value="P:double-strand break repair"/>
    <property type="evidence" value="ECO:0007669"/>
    <property type="project" value="TreeGrafter"/>
</dbReference>
<dbReference type="Proteomes" id="UP000249169">
    <property type="component" value="Unassembled WGS sequence"/>
</dbReference>
<dbReference type="GO" id="GO:0006310">
    <property type="term" value="P:DNA recombination"/>
    <property type="evidence" value="ECO:0007669"/>
    <property type="project" value="UniProtKB-UniRule"/>
</dbReference>
<evidence type="ECO:0000259" key="8">
    <source>
        <dbReference type="Pfam" id="PF11967"/>
    </source>
</evidence>
<dbReference type="Gene3D" id="1.20.1440.120">
    <property type="entry name" value="Recombination protein O, C-terminal domain"/>
    <property type="match status" value="1"/>
</dbReference>
<dbReference type="InterPro" id="IPR003717">
    <property type="entry name" value="RecO"/>
</dbReference>
<evidence type="ECO:0000256" key="6">
    <source>
        <dbReference type="ARBA" id="ARBA00033409"/>
    </source>
</evidence>
<keyword evidence="3 7" id="KW-0227">DNA damage</keyword>
<dbReference type="EMBL" id="QHKO01000003">
    <property type="protein sequence ID" value="RAL23126.1"/>
    <property type="molecule type" value="Genomic_DNA"/>
</dbReference>
<keyword evidence="5 7" id="KW-0234">DNA repair</keyword>
<comment type="function">
    <text evidence="7">Involved in DNA repair and RecF pathway recombination.</text>
</comment>
<gene>
    <name evidence="7 9" type="primary">recO</name>
    <name evidence="9" type="ORF">DL240_09600</name>
</gene>
<protein>
    <recommendedName>
        <fullName evidence="2 7">DNA repair protein RecO</fullName>
    </recommendedName>
    <alternativeName>
        <fullName evidence="6 7">Recombination protein O</fullName>
    </alternativeName>
</protein>
<accession>A0A328C7D1</accession>
<dbReference type="Pfam" id="PF02565">
    <property type="entry name" value="RecO_C"/>
    <property type="match status" value="1"/>
</dbReference>
<dbReference type="InterPro" id="IPR042242">
    <property type="entry name" value="RecO_C"/>
</dbReference>
<evidence type="ECO:0000256" key="1">
    <source>
        <dbReference type="ARBA" id="ARBA00007452"/>
    </source>
</evidence>
<dbReference type="InterPro" id="IPR012340">
    <property type="entry name" value="NA-bd_OB-fold"/>
</dbReference>
<evidence type="ECO:0000256" key="2">
    <source>
        <dbReference type="ARBA" id="ARBA00021310"/>
    </source>
</evidence>
<dbReference type="GO" id="GO:0043590">
    <property type="term" value="C:bacterial nucleoid"/>
    <property type="evidence" value="ECO:0007669"/>
    <property type="project" value="TreeGrafter"/>
</dbReference>
<dbReference type="RefSeq" id="WP_111729654.1">
    <property type="nucleotide sequence ID" value="NZ_QHKO01000003.1"/>
</dbReference>
<dbReference type="InterPro" id="IPR022572">
    <property type="entry name" value="DNA_rep/recomb_RecO_N"/>
</dbReference>
<sequence length="253" mass="27925">MATRISPAFILRTVDYGERDVIVTLLGRDAGRFSAIARSARTSRKRFGGALQPLRLVEAVYTSPVRGDLATLQELEVSEDYPGLEERLETLSAASYATELVRETWREGEDARAMFELLRQLFTFLPRCDDDVAILSLVHHFELRLLSLYGLAPSIAGCARCGTAAQELDRARFARSGEGLLCEPCRHPGEAVGVVHPSTLELLLHFEDPAHAPPTPLPGEALAQAERVIDTSIDSLVTRQLSARAMFRSLLRI</sequence>
<name>A0A328C7D1_9DELT</name>
<dbReference type="OrthoDB" id="9780797at2"/>
<dbReference type="SUPFAM" id="SSF57863">
    <property type="entry name" value="ArfGap/RecO-like zinc finger"/>
    <property type="match status" value="1"/>
</dbReference>
<evidence type="ECO:0000313" key="10">
    <source>
        <dbReference type="Proteomes" id="UP000249169"/>
    </source>
</evidence>
<evidence type="ECO:0000256" key="7">
    <source>
        <dbReference type="HAMAP-Rule" id="MF_00201"/>
    </source>
</evidence>
<dbReference type="SUPFAM" id="SSF50249">
    <property type="entry name" value="Nucleic acid-binding proteins"/>
    <property type="match status" value="1"/>
</dbReference>
<dbReference type="PANTHER" id="PTHR33991:SF1">
    <property type="entry name" value="DNA REPAIR PROTEIN RECO"/>
    <property type="match status" value="1"/>
</dbReference>
<reference evidence="9 10" key="1">
    <citation type="submission" date="2018-05" db="EMBL/GenBank/DDBJ databases">
        <title>Lujinxingia marina gen. nov. sp. nov., a new facultative anaerobic member of the class Deltaproteobacteria, and proposal of Lujinxingaceae fam. nov.</title>
        <authorList>
            <person name="Li C.-M."/>
        </authorList>
    </citation>
    <scope>NUCLEOTIDE SEQUENCE [LARGE SCALE GENOMIC DNA]</scope>
    <source>
        <strain evidence="9 10">B210</strain>
    </source>
</reference>
<organism evidence="9 10">
    <name type="scientific">Lujinxingia litoralis</name>
    <dbReference type="NCBI Taxonomy" id="2211119"/>
    <lineage>
        <taxon>Bacteria</taxon>
        <taxon>Deltaproteobacteria</taxon>
        <taxon>Bradymonadales</taxon>
        <taxon>Lujinxingiaceae</taxon>
        <taxon>Lujinxingia</taxon>
    </lineage>
</organism>
<proteinExistence type="inferred from homology"/>
<evidence type="ECO:0000256" key="5">
    <source>
        <dbReference type="ARBA" id="ARBA00023204"/>
    </source>
</evidence>
<dbReference type="NCBIfam" id="TIGR00613">
    <property type="entry name" value="reco"/>
    <property type="match status" value="1"/>
</dbReference>
<dbReference type="InterPro" id="IPR037278">
    <property type="entry name" value="ARFGAP/RecO"/>
</dbReference>
<feature type="domain" description="DNA replication/recombination mediator RecO N-terminal" evidence="8">
    <location>
        <begin position="5"/>
        <end position="79"/>
    </location>
</feature>